<keyword evidence="6" id="KW-1185">Reference proteome</keyword>
<dbReference type="AlphaFoldDB" id="E4XNI2"/>
<dbReference type="EMBL" id="FN653084">
    <property type="protein sequence ID" value="CBY11420.1"/>
    <property type="molecule type" value="Genomic_DNA"/>
</dbReference>
<evidence type="ECO:0000259" key="4">
    <source>
        <dbReference type="PROSITE" id="PS50287"/>
    </source>
</evidence>
<evidence type="ECO:0000313" key="6">
    <source>
        <dbReference type="Proteomes" id="UP000001307"/>
    </source>
</evidence>
<evidence type="ECO:0000256" key="3">
    <source>
        <dbReference type="SAM" id="Phobius"/>
    </source>
</evidence>
<feature type="domain" description="SRCR" evidence="4">
    <location>
        <begin position="7"/>
        <end position="124"/>
    </location>
</feature>
<dbReference type="OrthoDB" id="10472303at2759"/>
<keyword evidence="3" id="KW-1133">Transmembrane helix</keyword>
<keyword evidence="3" id="KW-0812">Transmembrane</keyword>
<proteinExistence type="predicted"/>
<organism evidence="5">
    <name type="scientific">Oikopleura dioica</name>
    <name type="common">Tunicate</name>
    <dbReference type="NCBI Taxonomy" id="34765"/>
    <lineage>
        <taxon>Eukaryota</taxon>
        <taxon>Metazoa</taxon>
        <taxon>Chordata</taxon>
        <taxon>Tunicata</taxon>
        <taxon>Appendicularia</taxon>
        <taxon>Copelata</taxon>
        <taxon>Oikopleuridae</taxon>
        <taxon>Oikopleura</taxon>
    </lineage>
</organism>
<evidence type="ECO:0000313" key="5">
    <source>
        <dbReference type="EMBL" id="CBY11420.1"/>
    </source>
</evidence>
<dbReference type="PROSITE" id="PS50287">
    <property type="entry name" value="SRCR_2"/>
    <property type="match status" value="1"/>
</dbReference>
<feature type="transmembrane region" description="Helical" evidence="3">
    <location>
        <begin position="242"/>
        <end position="261"/>
    </location>
</feature>
<sequence length="300" mass="33704">MEGKPKFRLQNTNSGLLLGSYDFGWGESLKWGLVCQGSLTRRFDSNFGDLLCKNLGFQKAEFIGPKEEFSKNSTEIPENCDLEFLISGANCASATNLEECEINDFRKHGGACIFGSSEIYVSCEFSESGAVFGEWSEWSKPSFCDDESGFIQRTRDCKTKSSSPASCEGAWLKFESCPSCNEPEINNQYNDYYYSSQEDSNYYEAKTTESSKIRPKRSSEECFCNFSTSGNFKLLENNSGSLSAILFAAFGVFVLVGGFGYQKFKRDKTKKKNQNGTEKDEKEIFFDEKTAETRNELLSA</sequence>
<reference evidence="5" key="1">
    <citation type="journal article" date="2010" name="Science">
        <title>Plasticity of animal genome architecture unmasked by rapid evolution of a pelagic tunicate.</title>
        <authorList>
            <person name="Denoeud F."/>
            <person name="Henriet S."/>
            <person name="Mungpakdee S."/>
            <person name="Aury J.M."/>
            <person name="Da Silva C."/>
            <person name="Brinkmann H."/>
            <person name="Mikhaleva J."/>
            <person name="Olsen L.C."/>
            <person name="Jubin C."/>
            <person name="Canestro C."/>
            <person name="Bouquet J.M."/>
            <person name="Danks G."/>
            <person name="Poulain J."/>
            <person name="Campsteijn C."/>
            <person name="Adamski M."/>
            <person name="Cross I."/>
            <person name="Yadetie F."/>
            <person name="Muffato M."/>
            <person name="Louis A."/>
            <person name="Butcher S."/>
            <person name="Tsagkogeorga G."/>
            <person name="Konrad A."/>
            <person name="Singh S."/>
            <person name="Jensen M.F."/>
            <person name="Cong E.H."/>
            <person name="Eikeseth-Otteraa H."/>
            <person name="Noel B."/>
            <person name="Anthouard V."/>
            <person name="Porcel B.M."/>
            <person name="Kachouri-Lafond R."/>
            <person name="Nishino A."/>
            <person name="Ugolini M."/>
            <person name="Chourrout P."/>
            <person name="Nishida H."/>
            <person name="Aasland R."/>
            <person name="Huzurbazar S."/>
            <person name="Westhof E."/>
            <person name="Delsuc F."/>
            <person name="Lehrach H."/>
            <person name="Reinhardt R."/>
            <person name="Weissenbach J."/>
            <person name="Roy S.W."/>
            <person name="Artiguenave F."/>
            <person name="Postlethwait J.H."/>
            <person name="Manak J.R."/>
            <person name="Thompson E.M."/>
            <person name="Jaillon O."/>
            <person name="Du Pasquier L."/>
            <person name="Boudinot P."/>
            <person name="Liberles D.A."/>
            <person name="Volff J.N."/>
            <person name="Philippe H."/>
            <person name="Lenhard B."/>
            <person name="Roest Crollius H."/>
            <person name="Wincker P."/>
            <person name="Chourrout D."/>
        </authorList>
    </citation>
    <scope>NUCLEOTIDE SEQUENCE [LARGE SCALE GENOMIC DNA]</scope>
</reference>
<protein>
    <recommendedName>
        <fullName evidence="4">SRCR domain-containing protein</fullName>
    </recommendedName>
</protein>
<dbReference type="Proteomes" id="UP000001307">
    <property type="component" value="Unassembled WGS sequence"/>
</dbReference>
<keyword evidence="3" id="KW-0472">Membrane</keyword>
<accession>E4XNI2</accession>
<dbReference type="InterPro" id="IPR036772">
    <property type="entry name" value="SRCR-like_dom_sf"/>
</dbReference>
<dbReference type="InterPro" id="IPR001190">
    <property type="entry name" value="SRCR"/>
</dbReference>
<name>E4XNI2_OIKDI</name>
<comment type="caution">
    <text evidence="2">Lacks conserved residue(s) required for the propagation of feature annotation.</text>
</comment>
<dbReference type="GO" id="GO:0016020">
    <property type="term" value="C:membrane"/>
    <property type="evidence" value="ECO:0007669"/>
    <property type="project" value="InterPro"/>
</dbReference>
<dbReference type="InParanoid" id="E4XNI2"/>
<evidence type="ECO:0000256" key="1">
    <source>
        <dbReference type="ARBA" id="ARBA00023157"/>
    </source>
</evidence>
<dbReference type="Gene3D" id="3.10.250.10">
    <property type="entry name" value="SRCR-like domain"/>
    <property type="match status" value="1"/>
</dbReference>
<gene>
    <name evidence="5" type="ORF">GSOID_T00015743001</name>
</gene>
<keyword evidence="1" id="KW-1015">Disulfide bond</keyword>
<evidence type="ECO:0000256" key="2">
    <source>
        <dbReference type="PROSITE-ProRule" id="PRU00196"/>
    </source>
</evidence>